<dbReference type="InterPro" id="IPR001509">
    <property type="entry name" value="Epimerase_deHydtase"/>
</dbReference>
<evidence type="ECO:0000313" key="4">
    <source>
        <dbReference type="EMBL" id="TVY33071.1"/>
    </source>
</evidence>
<dbReference type="PANTHER" id="PTHR10366:SF564">
    <property type="entry name" value="STEROL-4-ALPHA-CARBOXYLATE 3-DEHYDROGENASE, DECARBOXYLATING"/>
    <property type="match status" value="1"/>
</dbReference>
<accession>A0A8H8RD37</accession>
<dbReference type="EMBL" id="QGMJ01000871">
    <property type="protein sequence ID" value="TVY33071.1"/>
    <property type="molecule type" value="Genomic_DNA"/>
</dbReference>
<name>A0A8H8RD37_9HELO</name>
<dbReference type="Proteomes" id="UP000462212">
    <property type="component" value="Unassembled WGS sequence"/>
</dbReference>
<proteinExistence type="inferred from homology"/>
<gene>
    <name evidence="4" type="ORF">LSUB1_G006768</name>
</gene>
<evidence type="ECO:0000256" key="2">
    <source>
        <dbReference type="ARBA" id="ARBA00023445"/>
    </source>
</evidence>
<dbReference type="PANTHER" id="PTHR10366">
    <property type="entry name" value="NAD DEPENDENT EPIMERASE/DEHYDRATASE"/>
    <property type="match status" value="1"/>
</dbReference>
<dbReference type="GO" id="GO:0016616">
    <property type="term" value="F:oxidoreductase activity, acting on the CH-OH group of donors, NAD or NADP as acceptor"/>
    <property type="evidence" value="ECO:0007669"/>
    <property type="project" value="TreeGrafter"/>
</dbReference>
<feature type="domain" description="NAD-dependent epimerase/dehydratase" evidence="3">
    <location>
        <begin position="6"/>
        <end position="257"/>
    </location>
</feature>
<protein>
    <submittedName>
        <fullName evidence="4">Uncharacterized oxidoreductase</fullName>
    </submittedName>
</protein>
<evidence type="ECO:0000256" key="1">
    <source>
        <dbReference type="ARBA" id="ARBA00023002"/>
    </source>
</evidence>
<evidence type="ECO:0000259" key="3">
    <source>
        <dbReference type="Pfam" id="PF01370"/>
    </source>
</evidence>
<keyword evidence="5" id="KW-1185">Reference proteome</keyword>
<dbReference type="InterPro" id="IPR036291">
    <property type="entry name" value="NAD(P)-bd_dom_sf"/>
</dbReference>
<dbReference type="OrthoDB" id="2735536at2759"/>
<comment type="caution">
    <text evidence="4">The sequence shown here is derived from an EMBL/GenBank/DDBJ whole genome shotgun (WGS) entry which is preliminary data.</text>
</comment>
<evidence type="ECO:0000313" key="5">
    <source>
        <dbReference type="Proteomes" id="UP000462212"/>
    </source>
</evidence>
<dbReference type="SUPFAM" id="SSF51735">
    <property type="entry name" value="NAD(P)-binding Rossmann-fold domains"/>
    <property type="match status" value="1"/>
</dbReference>
<dbReference type="AlphaFoldDB" id="A0A8H8RD37"/>
<dbReference type="Pfam" id="PF01370">
    <property type="entry name" value="Epimerase"/>
    <property type="match status" value="1"/>
</dbReference>
<dbReference type="InterPro" id="IPR050425">
    <property type="entry name" value="NAD(P)_dehydrat-like"/>
</dbReference>
<keyword evidence="1" id="KW-0560">Oxidoreductase</keyword>
<comment type="similarity">
    <text evidence="2">Belongs to the NAD(P)-dependent epimerase/dehydratase family. Dihydroflavonol-4-reductase subfamily.</text>
</comment>
<dbReference type="Gene3D" id="3.40.50.720">
    <property type="entry name" value="NAD(P)-binding Rossmann-like Domain"/>
    <property type="match status" value="1"/>
</dbReference>
<reference evidence="4 5" key="1">
    <citation type="submission" date="2018-05" db="EMBL/GenBank/DDBJ databases">
        <title>Genome sequencing and assembly of the regulated plant pathogen Lachnellula willkommii and related sister species for the development of diagnostic species identification markers.</title>
        <authorList>
            <person name="Giroux E."/>
            <person name="Bilodeau G."/>
        </authorList>
    </citation>
    <scope>NUCLEOTIDE SEQUENCE [LARGE SCALE GENOMIC DNA]</scope>
    <source>
        <strain evidence="4 5">CBS 197.66</strain>
    </source>
</reference>
<sequence length="338" mass="37233">MTNELVLITGISGFIGYATLVHALESGYQVRGIVRKASQIDKIKVVLPTHFHALVEFAVIDDLSAKGAFEKQMRGVIYALHIASPMPGPFEDLERDFFRPAVDSTISLLSAAKASPTVKRIIITSSNAPFVPVTEFVQGKLTKEVLRSDDEICHYDMKIRFDNPQAAPILAYAASKSMALDAAEKFMETQRPVFDLVVLMPAYVFGPNRLSRTPEDFAYGSNSFLLDHLLGRPGAPLMTSSVHIDDVAKTHVLSLKSFIPAGRYLLASGETAGTDWSEAFQVIKKHFPEAVGATFVKDPEVRTIRVISDTLKAEQAFGIKFKSFKEQVKDAVGYYLSL</sequence>
<organism evidence="4 5">
    <name type="scientific">Lachnellula subtilissima</name>
    <dbReference type="NCBI Taxonomy" id="602034"/>
    <lineage>
        <taxon>Eukaryota</taxon>
        <taxon>Fungi</taxon>
        <taxon>Dikarya</taxon>
        <taxon>Ascomycota</taxon>
        <taxon>Pezizomycotina</taxon>
        <taxon>Leotiomycetes</taxon>
        <taxon>Helotiales</taxon>
        <taxon>Lachnaceae</taxon>
        <taxon>Lachnellula</taxon>
    </lineage>
</organism>